<gene>
    <name evidence="2" type="ORF">GDS87_24440</name>
</gene>
<reference evidence="2 3" key="1">
    <citation type="submission" date="2019-11" db="EMBL/GenBank/DDBJ databases">
        <title>Whole Genome Sequencing and Comparative Genomic Analyses of Lysinibacillus pakistanensis LZH-9, a Halotolerant Strain with Excellent COD Removal Capability.</title>
        <authorList>
            <person name="Zhou H."/>
        </authorList>
    </citation>
    <scope>NUCLEOTIDE SEQUENCE [LARGE SCALE GENOMIC DNA]</scope>
    <source>
        <strain evidence="2 3">LZH-9</strain>
        <plasmid evidence="2 3">unnamed</plasmid>
    </source>
</reference>
<keyword evidence="3" id="KW-1185">Reference proteome</keyword>
<evidence type="ECO:0000313" key="2">
    <source>
        <dbReference type="EMBL" id="QGG54072.1"/>
    </source>
</evidence>
<feature type="compositionally biased region" description="Basic and acidic residues" evidence="1">
    <location>
        <begin position="273"/>
        <end position="299"/>
    </location>
</feature>
<geneLocation type="plasmid" evidence="2 3">
    <name>unnamed</name>
</geneLocation>
<dbReference type="RefSeq" id="WP_369596004.1">
    <property type="nucleotide sequence ID" value="NZ_CP045836.1"/>
</dbReference>
<dbReference type="EMBL" id="CP045836">
    <property type="protein sequence ID" value="QGG54072.1"/>
    <property type="molecule type" value="Genomic_DNA"/>
</dbReference>
<sequence>MIGHNVTSPMLVGVVTDNQGFSSNADEIEIAAKYFYNTTVQPFQDLIIDAIQKVLAFNGVTGLKLYFKRLNLLESLEEETQRQEESVGFSLNSHLQDFIDEFGEDESEDWELIDAREVDYDQEDELDNQLAEFETNLVAQDKTLLRKFWEFATVGPDQTHQANKIEIDGFYFRVRYKYVGNKAPERDFCRQMMRASKVYRKEDILAMEAQGINRSHGHDGQPYSIWLYKGGVSCHHKWERRTYVSTLKNASIGSPKTSQISTNKARKFGYRPTNEKEVSMKPKDMPYDGHHPEWIAKNT</sequence>
<organism evidence="2 3">
    <name type="scientific">Lysinibacillus pakistanensis</name>
    <dbReference type="NCBI Taxonomy" id="759811"/>
    <lineage>
        <taxon>Bacteria</taxon>
        <taxon>Bacillati</taxon>
        <taxon>Bacillota</taxon>
        <taxon>Bacilli</taxon>
        <taxon>Bacillales</taxon>
        <taxon>Bacillaceae</taxon>
        <taxon>Lysinibacillus</taxon>
    </lineage>
</organism>
<protein>
    <submittedName>
        <fullName evidence="2">Uncharacterized protein</fullName>
    </submittedName>
</protein>
<evidence type="ECO:0000313" key="3">
    <source>
        <dbReference type="Proteomes" id="UP000373269"/>
    </source>
</evidence>
<feature type="region of interest" description="Disordered" evidence="1">
    <location>
        <begin position="272"/>
        <end position="299"/>
    </location>
</feature>
<proteinExistence type="predicted"/>
<evidence type="ECO:0000256" key="1">
    <source>
        <dbReference type="SAM" id="MobiDB-lite"/>
    </source>
</evidence>
<dbReference type="Proteomes" id="UP000373269">
    <property type="component" value="Plasmid unnamed"/>
</dbReference>
<accession>A0ABX6DH87</accession>
<keyword evidence="2" id="KW-0614">Plasmid</keyword>
<name>A0ABX6DH87_9BACI</name>